<protein>
    <submittedName>
        <fullName evidence="1">Uncharacterized protein</fullName>
    </submittedName>
</protein>
<reference evidence="1 2" key="1">
    <citation type="submission" date="2019-02" db="EMBL/GenBank/DDBJ databases">
        <title>Apibacter muscae sp. nov.: a novel member of the house fly microbiota.</title>
        <authorList>
            <person name="Park R."/>
        </authorList>
    </citation>
    <scope>NUCLEOTIDE SEQUENCE [LARGE SCALE GENOMIC DNA]</scope>
    <source>
        <strain evidence="1 2">AL1</strain>
    </source>
</reference>
<sequence>MAEITDKSTLKKWFKNNEKPTQEQFWAWMDSYYHKSEQIPLEVIENINTILAGKADKSTVDTLLEGLESKADRTIVEALQTYLEGLIDDSEASDATTYSSEKIAELIDQVQPSELIDDELEEGSVNTYSIDKIKELVENSAGGDLQSVTDKGNTTDKEINVQGATLGADNSGNLKLGKSALGKLAEIGNNLTAIGENSLALYDGSQGTYKERIVAIGNTAGANLKGGGYAVIIGTQAAASFTTTFVDVVIGSDAAKRATTSNGYNVVVGHGVAQKASILSDETIIGSTAMNKYLGTPYKTTNDPTGLTELTSGGNVTLGKWSLYSMLYGRENIAIGYKSGYYFLNHGEYNTFLGAGITTEYRQVFGNASVVIGAYAPIPENFNLSNKLIVHARRPEDPWVLPLIYGDFKERWLKVSGNLILHPQYTPDADKELSEGEEAFEPNKMLVVDAEGKVGVKSLQNSTENNDIIYYSFAEFLCEMPSDNSLNEDNFQIFPELFLNGKTATLILKGCFKFSDKTPLSKTIKLELPRELKFSKVIEYMDIACYGEKNGKLDMAWLSFKNTADSGLFELTTPPDGASAGMSTPVGGLYNFHQTIIFNVG</sequence>
<proteinExistence type="predicted"/>
<name>A0A563DK68_9FLAO</name>
<gene>
    <name evidence="1" type="ORF">ETU09_00425</name>
</gene>
<dbReference type="OrthoDB" id="6315383at2"/>
<dbReference type="RefSeq" id="WP_146291167.1">
    <property type="nucleotide sequence ID" value="NZ_SELH01000011.1"/>
</dbReference>
<dbReference type="AlphaFoldDB" id="A0A563DK68"/>
<dbReference type="Proteomes" id="UP000319499">
    <property type="component" value="Unassembled WGS sequence"/>
</dbReference>
<evidence type="ECO:0000313" key="2">
    <source>
        <dbReference type="Proteomes" id="UP000319499"/>
    </source>
</evidence>
<evidence type="ECO:0000313" key="1">
    <source>
        <dbReference type="EMBL" id="TWP30499.1"/>
    </source>
</evidence>
<accession>A0A563DK68</accession>
<keyword evidence="2" id="KW-1185">Reference proteome</keyword>
<organism evidence="1 2">
    <name type="scientific">Apibacter muscae</name>
    <dbReference type="NCBI Taxonomy" id="2509004"/>
    <lineage>
        <taxon>Bacteria</taxon>
        <taxon>Pseudomonadati</taxon>
        <taxon>Bacteroidota</taxon>
        <taxon>Flavobacteriia</taxon>
        <taxon>Flavobacteriales</taxon>
        <taxon>Weeksellaceae</taxon>
        <taxon>Apibacter</taxon>
    </lineage>
</organism>
<comment type="caution">
    <text evidence="1">The sequence shown here is derived from an EMBL/GenBank/DDBJ whole genome shotgun (WGS) entry which is preliminary data.</text>
</comment>
<dbReference type="EMBL" id="SELH01000011">
    <property type="protein sequence ID" value="TWP30499.1"/>
    <property type="molecule type" value="Genomic_DNA"/>
</dbReference>